<feature type="transmembrane region" description="Helical" evidence="1">
    <location>
        <begin position="70"/>
        <end position="97"/>
    </location>
</feature>
<keyword evidence="3" id="KW-1185">Reference proteome</keyword>
<accession>A0ABV0UHE2</accession>
<evidence type="ECO:0000313" key="3">
    <source>
        <dbReference type="Proteomes" id="UP001482620"/>
    </source>
</evidence>
<sequence>MTESTTVILSELQHSSMQTGEPSRSTTISAAFHQSGMHGGGGADESHSFIKGTKANHQPSTTVLDSWNRVFMLICCLVFAKYFWFGSICSTCLPILIQLCCRFSSFLVVQS</sequence>
<reference evidence="2 3" key="1">
    <citation type="submission" date="2021-06" db="EMBL/GenBank/DDBJ databases">
        <authorList>
            <person name="Palmer J.M."/>
        </authorList>
    </citation>
    <scope>NUCLEOTIDE SEQUENCE [LARGE SCALE GENOMIC DNA]</scope>
    <source>
        <strain evidence="3">if_2019</strain>
        <tissue evidence="2">Muscle</tissue>
    </source>
</reference>
<keyword evidence="1" id="KW-1133">Transmembrane helix</keyword>
<organism evidence="2 3">
    <name type="scientific">Ilyodon furcidens</name>
    <name type="common">goldbreast splitfin</name>
    <dbReference type="NCBI Taxonomy" id="33524"/>
    <lineage>
        <taxon>Eukaryota</taxon>
        <taxon>Metazoa</taxon>
        <taxon>Chordata</taxon>
        <taxon>Craniata</taxon>
        <taxon>Vertebrata</taxon>
        <taxon>Euteleostomi</taxon>
        <taxon>Actinopterygii</taxon>
        <taxon>Neopterygii</taxon>
        <taxon>Teleostei</taxon>
        <taxon>Neoteleostei</taxon>
        <taxon>Acanthomorphata</taxon>
        <taxon>Ovalentaria</taxon>
        <taxon>Atherinomorphae</taxon>
        <taxon>Cyprinodontiformes</taxon>
        <taxon>Goodeidae</taxon>
        <taxon>Ilyodon</taxon>
    </lineage>
</organism>
<dbReference type="EMBL" id="JAHRIQ010070517">
    <property type="protein sequence ID" value="MEQ2244002.1"/>
    <property type="molecule type" value="Genomic_DNA"/>
</dbReference>
<protein>
    <submittedName>
        <fullName evidence="2">Uncharacterized protein</fullName>
    </submittedName>
</protein>
<proteinExistence type="predicted"/>
<gene>
    <name evidence="2" type="ORF">ILYODFUR_012668</name>
</gene>
<evidence type="ECO:0000256" key="1">
    <source>
        <dbReference type="SAM" id="Phobius"/>
    </source>
</evidence>
<comment type="caution">
    <text evidence="2">The sequence shown here is derived from an EMBL/GenBank/DDBJ whole genome shotgun (WGS) entry which is preliminary data.</text>
</comment>
<name>A0ABV0UHE2_9TELE</name>
<evidence type="ECO:0000313" key="2">
    <source>
        <dbReference type="EMBL" id="MEQ2244002.1"/>
    </source>
</evidence>
<keyword evidence="1" id="KW-0812">Transmembrane</keyword>
<keyword evidence="1" id="KW-0472">Membrane</keyword>
<dbReference type="Proteomes" id="UP001482620">
    <property type="component" value="Unassembled WGS sequence"/>
</dbReference>